<accession>A0A947GKV4</accession>
<name>A0A947GKV4_9CYAN</name>
<keyword evidence="2" id="KW-1185">Reference proteome</keyword>
<comment type="caution">
    <text evidence="1">The sequence shown here is derived from an EMBL/GenBank/DDBJ whole genome shotgun (WGS) entry which is preliminary data.</text>
</comment>
<dbReference type="EMBL" id="JADOES010000034">
    <property type="protein sequence ID" value="MBT9316842.1"/>
    <property type="molecule type" value="Genomic_DNA"/>
</dbReference>
<gene>
    <name evidence="1" type="ORF">IXB50_15545</name>
</gene>
<sequence length="201" mass="22122">MTYSDFTLAKVQADFGLTLTEQRDLFAEIKPITPSDLLAMTLAEYLPLAIDINSDKARSEFIIAPVLGDIRRLSNHQVALFSGKEFNVDKNRGLNGFCDFILSRSKEQLYIQSPVMTVIEAKNENLIGGLGQCIAAMVAAQLFNQQANTVVEDIYGAVTTGTTWRFLKLNAQTVWIDAAEHYIQDVASILGILMMSVGVGL</sequence>
<reference evidence="1" key="1">
    <citation type="submission" date="2020-11" db="EMBL/GenBank/DDBJ databases">
        <authorList>
            <person name="Konstantinou D."/>
            <person name="Gkelis S."/>
            <person name="Popin R."/>
            <person name="Fewer D."/>
            <person name="Sivonen K."/>
        </authorList>
    </citation>
    <scope>NUCLEOTIDE SEQUENCE</scope>
    <source>
        <strain evidence="1">TAU-MAC 1115</strain>
    </source>
</reference>
<dbReference type="AlphaFoldDB" id="A0A947GKV4"/>
<organism evidence="1 2">
    <name type="scientific">Leptothoe spongobia TAU-MAC 1115</name>
    <dbReference type="NCBI Taxonomy" id="1967444"/>
    <lineage>
        <taxon>Bacteria</taxon>
        <taxon>Bacillati</taxon>
        <taxon>Cyanobacteriota</taxon>
        <taxon>Cyanophyceae</taxon>
        <taxon>Nodosilineales</taxon>
        <taxon>Cymatolegaceae</taxon>
        <taxon>Leptothoe</taxon>
        <taxon>Leptothoe spongobia</taxon>
    </lineage>
</organism>
<protein>
    <submittedName>
        <fullName evidence="1">Uncharacterized protein</fullName>
    </submittedName>
</protein>
<reference evidence="1" key="2">
    <citation type="journal article" date="2021" name="Mar. Drugs">
        <title>Genome Reduction and Secondary Metabolism of the Marine Sponge-Associated Cyanobacterium Leptothoe.</title>
        <authorList>
            <person name="Konstantinou D."/>
            <person name="Popin R.V."/>
            <person name="Fewer D.P."/>
            <person name="Sivonen K."/>
            <person name="Gkelis S."/>
        </authorList>
    </citation>
    <scope>NUCLEOTIDE SEQUENCE</scope>
    <source>
        <strain evidence="1">TAU-MAC 1115</strain>
    </source>
</reference>
<proteinExistence type="predicted"/>
<dbReference type="Proteomes" id="UP000717364">
    <property type="component" value="Unassembled WGS sequence"/>
</dbReference>
<dbReference type="RefSeq" id="WP_215609910.1">
    <property type="nucleotide sequence ID" value="NZ_JADOES010000034.1"/>
</dbReference>
<evidence type="ECO:0000313" key="1">
    <source>
        <dbReference type="EMBL" id="MBT9316842.1"/>
    </source>
</evidence>
<evidence type="ECO:0000313" key="2">
    <source>
        <dbReference type="Proteomes" id="UP000717364"/>
    </source>
</evidence>